<reference evidence="4" key="1">
    <citation type="submission" date="2023-12" db="EMBL/GenBank/DDBJ databases">
        <title>Fervidustalea candida gen. nov., sp. nov., a novel member of the family Paenibacillaceae isolated from a geothermal area.</title>
        <authorList>
            <person name="Li W.-J."/>
            <person name="Jiao J.-Y."/>
            <person name="Chen Y."/>
        </authorList>
    </citation>
    <scope>NUCLEOTIDE SEQUENCE</scope>
    <source>
        <strain evidence="4">SYSU GA230002</strain>
    </source>
</reference>
<dbReference type="Pfam" id="PF19568">
    <property type="entry name" value="Spore_III_AA"/>
    <property type="match status" value="1"/>
</dbReference>
<name>A0ABU5ZGT7_9BACL</name>
<dbReference type="PANTHER" id="PTHR20953:SF3">
    <property type="entry name" value="P-LOOP CONTAINING NUCLEOSIDE TRIPHOSPHATE HYDROLASES SUPERFAMILY PROTEIN"/>
    <property type="match status" value="1"/>
</dbReference>
<dbReference type="InterPro" id="IPR027417">
    <property type="entry name" value="P-loop_NTPase"/>
</dbReference>
<dbReference type="Proteomes" id="UP001310386">
    <property type="component" value="Unassembled WGS sequence"/>
</dbReference>
<gene>
    <name evidence="4" type="primary">spoIIIAA</name>
    <name evidence="4" type="ORF">VF724_07210</name>
</gene>
<evidence type="ECO:0000313" key="5">
    <source>
        <dbReference type="Proteomes" id="UP001310386"/>
    </source>
</evidence>
<comment type="caution">
    <text evidence="4">The sequence shown here is derived from an EMBL/GenBank/DDBJ whole genome shotgun (WGS) entry which is preliminary data.</text>
</comment>
<dbReference type="EMBL" id="JAYJLD010000008">
    <property type="protein sequence ID" value="MEB3101452.1"/>
    <property type="molecule type" value="Genomic_DNA"/>
</dbReference>
<dbReference type="SUPFAM" id="SSF52540">
    <property type="entry name" value="P-loop containing nucleoside triphosphate hydrolases"/>
    <property type="match status" value="1"/>
</dbReference>
<sequence length="338" mass="37702">MDNLEEAIMPDHVFSFLPGSLHRIAAGLPREILETLQEIRIRESRPLEIVYDHDHAFVDAGGKISDNPAAAYRPSHQECLQLLDLLTDHSLYTFEEELKRGFITVRGGHRVGLCGRVVLDKGEIKQIKDVTGFNIRLAREMIGAGRSVLPYLIDFEAQTVRHTLLISPPLWGKTTVIRDLARMISTGEWPHQLAWKGKKVGIIDERSELAACVKGVPTFHVGPRTDVMDHCPKAEGMMMMIRSMSPDVLVVDEIGRPEDAAAIREALRAGIKVLATAHGAGLEDIRSRPMLRELIEEGIFERYVVLPGRKGTGRPLQVFDGSGFLQVKTPFDSHVKKV</sequence>
<organism evidence="4 5">
    <name type="scientific">Ferviditalea candida</name>
    <dbReference type="NCBI Taxonomy" id="3108399"/>
    <lineage>
        <taxon>Bacteria</taxon>
        <taxon>Bacillati</taxon>
        <taxon>Bacillota</taxon>
        <taxon>Bacilli</taxon>
        <taxon>Bacillales</taxon>
        <taxon>Paenibacillaceae</taxon>
        <taxon>Ferviditalea</taxon>
    </lineage>
</organism>
<evidence type="ECO:0000259" key="3">
    <source>
        <dbReference type="Pfam" id="PF19568"/>
    </source>
</evidence>
<evidence type="ECO:0000256" key="1">
    <source>
        <dbReference type="ARBA" id="ARBA00022741"/>
    </source>
</evidence>
<dbReference type="InterPro" id="IPR045735">
    <property type="entry name" value="Spore_III_AA_AAA+_ATPase"/>
</dbReference>
<feature type="domain" description="Stage III sporulation protein AA AAA+ ATPase" evidence="3">
    <location>
        <begin position="17"/>
        <end position="323"/>
    </location>
</feature>
<keyword evidence="2" id="KW-0067">ATP-binding</keyword>
<dbReference type="RefSeq" id="WP_371753571.1">
    <property type="nucleotide sequence ID" value="NZ_JAYJLD010000008.1"/>
</dbReference>
<dbReference type="InterPro" id="IPR014217">
    <property type="entry name" value="Spore_III_AA"/>
</dbReference>
<accession>A0ABU5ZGT7</accession>
<evidence type="ECO:0000313" key="4">
    <source>
        <dbReference type="EMBL" id="MEB3101452.1"/>
    </source>
</evidence>
<dbReference type="NCBIfam" id="TIGR02858">
    <property type="entry name" value="spore_III_AA"/>
    <property type="match status" value="1"/>
</dbReference>
<evidence type="ECO:0000256" key="2">
    <source>
        <dbReference type="ARBA" id="ARBA00022840"/>
    </source>
</evidence>
<dbReference type="Gene3D" id="3.40.50.300">
    <property type="entry name" value="P-loop containing nucleotide triphosphate hydrolases"/>
    <property type="match status" value="1"/>
</dbReference>
<protein>
    <submittedName>
        <fullName evidence="4">Stage III sporulation protein AA</fullName>
    </submittedName>
</protein>
<dbReference type="PANTHER" id="PTHR20953">
    <property type="entry name" value="KINASE-RELATED"/>
    <property type="match status" value="1"/>
</dbReference>
<proteinExistence type="predicted"/>
<keyword evidence="5" id="KW-1185">Reference proteome</keyword>
<keyword evidence="1" id="KW-0547">Nucleotide-binding</keyword>